<accession>A0ACB8QDA0</accession>
<proteinExistence type="predicted"/>
<reference evidence="1" key="2">
    <citation type="journal article" date="2022" name="New Phytol.">
        <title>Evolutionary transition to the ectomycorrhizal habit in the genomes of a hyperdiverse lineage of mushroom-forming fungi.</title>
        <authorList>
            <person name="Looney B."/>
            <person name="Miyauchi S."/>
            <person name="Morin E."/>
            <person name="Drula E."/>
            <person name="Courty P.E."/>
            <person name="Kohler A."/>
            <person name="Kuo A."/>
            <person name="LaButti K."/>
            <person name="Pangilinan J."/>
            <person name="Lipzen A."/>
            <person name="Riley R."/>
            <person name="Andreopoulos W."/>
            <person name="He G."/>
            <person name="Johnson J."/>
            <person name="Nolan M."/>
            <person name="Tritt A."/>
            <person name="Barry K.W."/>
            <person name="Grigoriev I.V."/>
            <person name="Nagy L.G."/>
            <person name="Hibbett D."/>
            <person name="Henrissat B."/>
            <person name="Matheny P.B."/>
            <person name="Labbe J."/>
            <person name="Martin F.M."/>
        </authorList>
    </citation>
    <scope>NUCLEOTIDE SEQUENCE</scope>
    <source>
        <strain evidence="1">EC-137</strain>
    </source>
</reference>
<dbReference type="EMBL" id="MU273657">
    <property type="protein sequence ID" value="KAI0029769.1"/>
    <property type="molecule type" value="Genomic_DNA"/>
</dbReference>
<keyword evidence="2" id="KW-1185">Reference proteome</keyword>
<protein>
    <submittedName>
        <fullName evidence="1">Uncharacterized protein</fullName>
    </submittedName>
</protein>
<evidence type="ECO:0000313" key="1">
    <source>
        <dbReference type="EMBL" id="KAI0029769.1"/>
    </source>
</evidence>
<dbReference type="Proteomes" id="UP000814128">
    <property type="component" value="Unassembled WGS sequence"/>
</dbReference>
<organism evidence="1 2">
    <name type="scientific">Vararia minispora EC-137</name>
    <dbReference type="NCBI Taxonomy" id="1314806"/>
    <lineage>
        <taxon>Eukaryota</taxon>
        <taxon>Fungi</taxon>
        <taxon>Dikarya</taxon>
        <taxon>Basidiomycota</taxon>
        <taxon>Agaricomycotina</taxon>
        <taxon>Agaricomycetes</taxon>
        <taxon>Russulales</taxon>
        <taxon>Lachnocladiaceae</taxon>
        <taxon>Vararia</taxon>
    </lineage>
</organism>
<feature type="non-terminal residue" evidence="1">
    <location>
        <position position="1"/>
    </location>
</feature>
<sequence length="163" mass="18768">DFDVILGITHGAVTKSNTLQDYLHRPSDPLFENMSVWEFASCVYKEACSDNSVQQGGNRSRSIRRYRFLPEHPQHATHALCVRRVAHVPVLAGPRITRADRSEDERTSFHRSMLILFKPWRIAEDLVRAGMTWTQAFSATTFSPYLAKIIRNIHVENECRDAR</sequence>
<evidence type="ECO:0000313" key="2">
    <source>
        <dbReference type="Proteomes" id="UP000814128"/>
    </source>
</evidence>
<reference evidence="1" key="1">
    <citation type="submission" date="2021-02" db="EMBL/GenBank/DDBJ databases">
        <authorList>
            <consortium name="DOE Joint Genome Institute"/>
            <person name="Ahrendt S."/>
            <person name="Looney B.P."/>
            <person name="Miyauchi S."/>
            <person name="Morin E."/>
            <person name="Drula E."/>
            <person name="Courty P.E."/>
            <person name="Chicoki N."/>
            <person name="Fauchery L."/>
            <person name="Kohler A."/>
            <person name="Kuo A."/>
            <person name="Labutti K."/>
            <person name="Pangilinan J."/>
            <person name="Lipzen A."/>
            <person name="Riley R."/>
            <person name="Andreopoulos W."/>
            <person name="He G."/>
            <person name="Johnson J."/>
            <person name="Barry K.W."/>
            <person name="Grigoriev I.V."/>
            <person name="Nagy L."/>
            <person name="Hibbett D."/>
            <person name="Henrissat B."/>
            <person name="Matheny P.B."/>
            <person name="Labbe J."/>
            <person name="Martin F."/>
        </authorList>
    </citation>
    <scope>NUCLEOTIDE SEQUENCE</scope>
    <source>
        <strain evidence="1">EC-137</strain>
    </source>
</reference>
<comment type="caution">
    <text evidence="1">The sequence shown here is derived from an EMBL/GenBank/DDBJ whole genome shotgun (WGS) entry which is preliminary data.</text>
</comment>
<feature type="non-terminal residue" evidence="1">
    <location>
        <position position="163"/>
    </location>
</feature>
<gene>
    <name evidence="1" type="ORF">K488DRAFT_6426</name>
</gene>
<name>A0ACB8QDA0_9AGAM</name>